<proteinExistence type="predicted"/>
<evidence type="ECO:0000256" key="1">
    <source>
        <dbReference type="SAM" id="MobiDB-lite"/>
    </source>
</evidence>
<organism evidence="2">
    <name type="scientific">viral metagenome</name>
    <dbReference type="NCBI Taxonomy" id="1070528"/>
    <lineage>
        <taxon>unclassified sequences</taxon>
        <taxon>metagenomes</taxon>
        <taxon>organismal metagenomes</taxon>
    </lineage>
</organism>
<dbReference type="EMBL" id="MN739437">
    <property type="protein sequence ID" value="QHT04735.1"/>
    <property type="molecule type" value="Genomic_DNA"/>
</dbReference>
<accession>A0A6C0CML6</accession>
<protein>
    <submittedName>
        <fullName evidence="2">Uncharacterized protein</fullName>
    </submittedName>
</protein>
<feature type="region of interest" description="Disordered" evidence="1">
    <location>
        <begin position="217"/>
        <end position="245"/>
    </location>
</feature>
<feature type="compositionally biased region" description="Acidic residues" evidence="1">
    <location>
        <begin position="225"/>
        <end position="234"/>
    </location>
</feature>
<sequence length="272" mass="31064">MTRFTEAHVEEIINNFLDDTQVSQRCKEAILEYCANQSIHSVIEVTFKEIFVRVWNRITNYEEMLKKVKGRMASGSNSNNKGEVVKFNEGDTAEVNKDIGEVENIDGVEDTVKNMKMVLEQEMMDSECKCFTGRISRLVNCLNGFFPDIRINISDGEQMQAVIAQIRTDLDATKLKDGEHYGEILYARVKEAMEERGFSEEYSESWLEQIRADQNLNDDGKALDGEAEEEESEEEQQRQLQEAMAAVRKRQQELMEHALAVRVADEADAAGN</sequence>
<reference evidence="2" key="1">
    <citation type="journal article" date="2020" name="Nature">
        <title>Giant virus diversity and host interactions through global metagenomics.</title>
        <authorList>
            <person name="Schulz F."/>
            <person name="Roux S."/>
            <person name="Paez-Espino D."/>
            <person name="Jungbluth S."/>
            <person name="Walsh D.A."/>
            <person name="Denef V.J."/>
            <person name="McMahon K.D."/>
            <person name="Konstantinidis K.T."/>
            <person name="Eloe-Fadrosh E.A."/>
            <person name="Kyrpides N.C."/>
            <person name="Woyke T."/>
        </authorList>
    </citation>
    <scope>NUCLEOTIDE SEQUENCE</scope>
    <source>
        <strain evidence="2">GVMAG-M-3300021343-4</strain>
    </source>
</reference>
<dbReference type="AlphaFoldDB" id="A0A6C0CML6"/>
<evidence type="ECO:0000313" key="2">
    <source>
        <dbReference type="EMBL" id="QHT04735.1"/>
    </source>
</evidence>
<name>A0A6C0CML6_9ZZZZ</name>